<dbReference type="RefSeq" id="WP_309957006.1">
    <property type="nucleotide sequence ID" value="NZ_JAVDUJ010000001.1"/>
</dbReference>
<comment type="subcellular location">
    <subcellularLocation>
        <location evidence="1">Cell membrane</location>
        <topology evidence="1">Multi-pass membrane protein</topology>
    </subcellularLocation>
</comment>
<feature type="transmembrane region" description="Helical" evidence="8">
    <location>
        <begin position="185"/>
        <end position="210"/>
    </location>
</feature>
<feature type="transmembrane region" description="Helical" evidence="8">
    <location>
        <begin position="328"/>
        <end position="353"/>
    </location>
</feature>
<evidence type="ECO:0000256" key="2">
    <source>
        <dbReference type="ARBA" id="ARBA00008566"/>
    </source>
</evidence>
<feature type="transmembrane region" description="Helical" evidence="8">
    <location>
        <begin position="128"/>
        <end position="151"/>
    </location>
</feature>
<gene>
    <name evidence="9" type="ORF">J2S36_001476</name>
</gene>
<keyword evidence="5 8" id="KW-0812">Transmembrane</keyword>
<name>A0ABU1T3H3_9ACTO</name>
<organism evidence="9 10">
    <name type="scientific">Arcanobacterium hippocoleae</name>
    <dbReference type="NCBI Taxonomy" id="149017"/>
    <lineage>
        <taxon>Bacteria</taxon>
        <taxon>Bacillati</taxon>
        <taxon>Actinomycetota</taxon>
        <taxon>Actinomycetes</taxon>
        <taxon>Actinomycetales</taxon>
        <taxon>Actinomycetaceae</taxon>
        <taxon>Arcanobacterium</taxon>
    </lineage>
</organism>
<keyword evidence="4" id="KW-1003">Cell membrane</keyword>
<dbReference type="InterPro" id="IPR038665">
    <property type="entry name" value="Voltage-dep_anion_channel_sf"/>
</dbReference>
<reference evidence="9 10" key="1">
    <citation type="submission" date="2023-07" db="EMBL/GenBank/DDBJ databases">
        <title>Sequencing the genomes of 1000 actinobacteria strains.</title>
        <authorList>
            <person name="Klenk H.-P."/>
        </authorList>
    </citation>
    <scope>NUCLEOTIDE SEQUENCE [LARGE SCALE GENOMIC DNA]</scope>
    <source>
        <strain evidence="9 10">DSM 15539</strain>
    </source>
</reference>
<sequence length="368" mass="40459">MRKLNQPRNTRYTQVPLPPAGPSWYPAVMGTGILSTLLHLQGDILPGARLLALLPFTLSWLILIGLTSIFAIHILRDRRAFTQTIRNQNLIPMWGTVAMGILSVGSATLTILPYWFPALAVSAFWIDLFFWIIATFIGLVTAFGFGVVLSGRIISSPIAVWGLAVVGPMVSATVGAGIAGKIEDIAIRGLMLFLSTACFFIAFVLGTVIFARVYHYHWRISKIPVNASLTAWIPLGMVGQSTAAVQVIALNSEVVLHPDFAHMLHRLANFYGYCMFLISVPLIIWAIKMTVHGFRNNMVFTSGWWALTFPIGTLALGSFYLWQARHLAIFQIASLLYVFTLCCTVGFCLYASIRAIAAQAQPQLQPSA</sequence>
<dbReference type="PANTHER" id="PTHR31686">
    <property type="match status" value="1"/>
</dbReference>
<evidence type="ECO:0000256" key="1">
    <source>
        <dbReference type="ARBA" id="ARBA00004651"/>
    </source>
</evidence>
<keyword evidence="3" id="KW-0813">Transport</keyword>
<proteinExistence type="inferred from homology"/>
<dbReference type="CDD" id="cd09320">
    <property type="entry name" value="TDT_like_2"/>
    <property type="match status" value="1"/>
</dbReference>
<evidence type="ECO:0000313" key="9">
    <source>
        <dbReference type="EMBL" id="MDR6939933.1"/>
    </source>
</evidence>
<evidence type="ECO:0000256" key="5">
    <source>
        <dbReference type="ARBA" id="ARBA00022692"/>
    </source>
</evidence>
<comment type="caution">
    <text evidence="9">The sequence shown here is derived from an EMBL/GenBank/DDBJ whole genome shotgun (WGS) entry which is preliminary data.</text>
</comment>
<feature type="transmembrane region" description="Helical" evidence="8">
    <location>
        <begin position="21"/>
        <end position="40"/>
    </location>
</feature>
<evidence type="ECO:0000256" key="4">
    <source>
        <dbReference type="ARBA" id="ARBA00022475"/>
    </source>
</evidence>
<dbReference type="Pfam" id="PF03595">
    <property type="entry name" value="SLAC1"/>
    <property type="match status" value="1"/>
</dbReference>
<feature type="transmembrane region" description="Helical" evidence="8">
    <location>
        <begin position="270"/>
        <end position="287"/>
    </location>
</feature>
<feature type="transmembrane region" description="Helical" evidence="8">
    <location>
        <begin position="52"/>
        <end position="75"/>
    </location>
</feature>
<feature type="transmembrane region" description="Helical" evidence="8">
    <location>
        <begin position="299"/>
        <end position="322"/>
    </location>
</feature>
<dbReference type="Gene3D" id="1.50.10.150">
    <property type="entry name" value="Voltage-dependent anion channel"/>
    <property type="match status" value="1"/>
</dbReference>
<comment type="similarity">
    <text evidence="2">Belongs to the tellurite-resistance/dicarboxylate transporter (TDT) family.</text>
</comment>
<feature type="transmembrane region" description="Helical" evidence="8">
    <location>
        <begin position="158"/>
        <end position="179"/>
    </location>
</feature>
<evidence type="ECO:0000256" key="7">
    <source>
        <dbReference type="ARBA" id="ARBA00023136"/>
    </source>
</evidence>
<feature type="transmembrane region" description="Helical" evidence="8">
    <location>
        <begin position="231"/>
        <end position="250"/>
    </location>
</feature>
<dbReference type="InterPro" id="IPR004695">
    <property type="entry name" value="SLAC1/Mae1/Ssu1/TehA"/>
</dbReference>
<dbReference type="InterPro" id="IPR051629">
    <property type="entry name" value="Sulfite_efflux_TDT"/>
</dbReference>
<keyword evidence="6 8" id="KW-1133">Transmembrane helix</keyword>
<dbReference type="EMBL" id="JAVDUJ010000001">
    <property type="protein sequence ID" value="MDR6939933.1"/>
    <property type="molecule type" value="Genomic_DNA"/>
</dbReference>
<feature type="transmembrane region" description="Helical" evidence="8">
    <location>
        <begin position="96"/>
        <end position="116"/>
    </location>
</feature>
<protein>
    <submittedName>
        <fullName evidence="9">Tellurite resistance protein TehA-like permease</fullName>
    </submittedName>
</protein>
<evidence type="ECO:0000256" key="6">
    <source>
        <dbReference type="ARBA" id="ARBA00022989"/>
    </source>
</evidence>
<evidence type="ECO:0000256" key="3">
    <source>
        <dbReference type="ARBA" id="ARBA00022448"/>
    </source>
</evidence>
<evidence type="ECO:0000256" key="8">
    <source>
        <dbReference type="SAM" id="Phobius"/>
    </source>
</evidence>
<keyword evidence="7 8" id="KW-0472">Membrane</keyword>
<keyword evidence="10" id="KW-1185">Reference proteome</keyword>
<accession>A0ABU1T3H3</accession>
<dbReference type="Proteomes" id="UP001266099">
    <property type="component" value="Unassembled WGS sequence"/>
</dbReference>
<dbReference type="PANTHER" id="PTHR31686:SF1">
    <property type="entry name" value="SULFITE EFFLUX PUMP SSU1"/>
    <property type="match status" value="1"/>
</dbReference>
<evidence type="ECO:0000313" key="10">
    <source>
        <dbReference type="Proteomes" id="UP001266099"/>
    </source>
</evidence>